<dbReference type="InterPro" id="IPR000847">
    <property type="entry name" value="LysR_HTH_N"/>
</dbReference>
<proteinExistence type="inferred from homology"/>
<dbReference type="RefSeq" id="WP_147295673.1">
    <property type="nucleotide sequence ID" value="NZ_UIGI01000002.1"/>
</dbReference>
<feature type="domain" description="HTH lysR-type" evidence="5">
    <location>
        <begin position="16"/>
        <end position="73"/>
    </location>
</feature>
<evidence type="ECO:0000313" key="7">
    <source>
        <dbReference type="Proteomes" id="UP000255528"/>
    </source>
</evidence>
<dbReference type="InterPro" id="IPR036388">
    <property type="entry name" value="WH-like_DNA-bd_sf"/>
</dbReference>
<dbReference type="Proteomes" id="UP000255528">
    <property type="component" value="Unassembled WGS sequence"/>
</dbReference>
<evidence type="ECO:0000259" key="5">
    <source>
        <dbReference type="PROSITE" id="PS50931"/>
    </source>
</evidence>
<reference evidence="6 7" key="1">
    <citation type="submission" date="2018-06" db="EMBL/GenBank/DDBJ databases">
        <authorList>
            <consortium name="Pathogen Informatics"/>
            <person name="Doyle S."/>
        </authorList>
    </citation>
    <scope>NUCLEOTIDE SEQUENCE [LARGE SCALE GENOMIC DNA]</scope>
    <source>
        <strain evidence="6 7">NCTC12119</strain>
    </source>
</reference>
<dbReference type="GO" id="GO:0003677">
    <property type="term" value="F:DNA binding"/>
    <property type="evidence" value="ECO:0007669"/>
    <property type="project" value="UniProtKB-KW"/>
</dbReference>
<dbReference type="GO" id="GO:0003700">
    <property type="term" value="F:DNA-binding transcription factor activity"/>
    <property type="evidence" value="ECO:0007669"/>
    <property type="project" value="InterPro"/>
</dbReference>
<dbReference type="Gene3D" id="3.40.190.10">
    <property type="entry name" value="Periplasmic binding protein-like II"/>
    <property type="match status" value="2"/>
</dbReference>
<accession>A0A381KNI3</accession>
<sequence>MIYDSIINNFEKINSFDFNLLFIFETIFIYSSVSIAADKLESSPSSISQSLNKLRTYFSDPLFIRKGQGLVPTTVAIHLHEKISNELGWLVNSLVNTSNINTRNKFTVYSLPYTAQIVLPKICALIHKLKLPYELTHISANVSLNESEDILNYRKADLIFDTKPHYGNSTVTVLYMRENIVVVCNKDHPRLDKELTQEDIRREKFTYININTQGLKHAQDIVQDYESGRHIFFSSSSVEVNAAVTETTECVSFVSESFFKKFGECFNLKSLKYEIPIEPINFYMSYNKSALSNENFLRLINLLKENIPPELK</sequence>
<dbReference type="InterPro" id="IPR005119">
    <property type="entry name" value="LysR_subst-bd"/>
</dbReference>
<name>A0A381KNI3_9ENTR</name>
<dbReference type="PANTHER" id="PTHR30118">
    <property type="entry name" value="HTH-TYPE TRANSCRIPTIONAL REGULATOR LEUO-RELATED"/>
    <property type="match status" value="1"/>
</dbReference>
<dbReference type="Pfam" id="PF03466">
    <property type="entry name" value="LysR_substrate"/>
    <property type="match status" value="1"/>
</dbReference>
<keyword evidence="3" id="KW-0238">DNA-binding</keyword>
<dbReference type="InterPro" id="IPR036390">
    <property type="entry name" value="WH_DNA-bd_sf"/>
</dbReference>
<dbReference type="SUPFAM" id="SSF46785">
    <property type="entry name" value="Winged helix' DNA-binding domain"/>
    <property type="match status" value="1"/>
</dbReference>
<evidence type="ECO:0000256" key="1">
    <source>
        <dbReference type="ARBA" id="ARBA00009437"/>
    </source>
</evidence>
<evidence type="ECO:0000313" key="6">
    <source>
        <dbReference type="EMBL" id="SUY92920.1"/>
    </source>
</evidence>
<organism evidence="6 7">
    <name type="scientific">Buttiauxella agrestis</name>
    <dbReference type="NCBI Taxonomy" id="82977"/>
    <lineage>
        <taxon>Bacteria</taxon>
        <taxon>Pseudomonadati</taxon>
        <taxon>Pseudomonadota</taxon>
        <taxon>Gammaproteobacteria</taxon>
        <taxon>Enterobacterales</taxon>
        <taxon>Enterobacteriaceae</taxon>
        <taxon>Buttiauxella</taxon>
    </lineage>
</organism>
<gene>
    <name evidence="6" type="primary">leuO_9</name>
    <name evidence="6" type="ORF">NCTC12119_04950</name>
</gene>
<keyword evidence="4" id="KW-0804">Transcription</keyword>
<evidence type="ECO:0000256" key="3">
    <source>
        <dbReference type="ARBA" id="ARBA00023125"/>
    </source>
</evidence>
<dbReference type="PANTHER" id="PTHR30118:SF14">
    <property type="entry name" value="LYSR FAMILY TRANSCRIPTIONAL REGULATOR"/>
    <property type="match status" value="1"/>
</dbReference>
<evidence type="ECO:0000256" key="2">
    <source>
        <dbReference type="ARBA" id="ARBA00023015"/>
    </source>
</evidence>
<evidence type="ECO:0000256" key="4">
    <source>
        <dbReference type="ARBA" id="ARBA00023163"/>
    </source>
</evidence>
<dbReference type="InterPro" id="IPR050389">
    <property type="entry name" value="LysR-type_TF"/>
</dbReference>
<comment type="similarity">
    <text evidence="1">Belongs to the LysR transcriptional regulatory family.</text>
</comment>
<dbReference type="EMBL" id="UIGI01000002">
    <property type="protein sequence ID" value="SUY92920.1"/>
    <property type="molecule type" value="Genomic_DNA"/>
</dbReference>
<dbReference type="Pfam" id="PF00126">
    <property type="entry name" value="HTH_1"/>
    <property type="match status" value="1"/>
</dbReference>
<keyword evidence="2" id="KW-0805">Transcription regulation</keyword>
<dbReference type="SUPFAM" id="SSF53850">
    <property type="entry name" value="Periplasmic binding protein-like II"/>
    <property type="match status" value="1"/>
</dbReference>
<dbReference type="AlphaFoldDB" id="A0A381KNI3"/>
<protein>
    <submittedName>
        <fullName evidence="6">HTH-type transcriptional regulator LeuO</fullName>
    </submittedName>
</protein>
<dbReference type="PROSITE" id="PS50931">
    <property type="entry name" value="HTH_LYSR"/>
    <property type="match status" value="1"/>
</dbReference>
<dbReference type="Gene3D" id="1.10.10.10">
    <property type="entry name" value="Winged helix-like DNA-binding domain superfamily/Winged helix DNA-binding domain"/>
    <property type="match status" value="1"/>
</dbReference>